<comment type="similarity">
    <text evidence="1 4">Belongs to the glycosyl hydrolase 1 family.</text>
</comment>
<name>A0ABY4CZ29_9BACT</name>
<dbReference type="RefSeq" id="WP_243797522.1">
    <property type="nucleotide sequence ID" value="NZ_CP094669.1"/>
</dbReference>
<evidence type="ECO:0000256" key="1">
    <source>
        <dbReference type="ARBA" id="ARBA00010838"/>
    </source>
</evidence>
<dbReference type="InterPro" id="IPR017853">
    <property type="entry name" value="GH"/>
</dbReference>
<accession>A0ABY4CZ29</accession>
<dbReference type="Proteomes" id="UP000831113">
    <property type="component" value="Chromosome"/>
</dbReference>
<dbReference type="PANTHER" id="PTHR10353">
    <property type="entry name" value="GLYCOSYL HYDROLASE"/>
    <property type="match status" value="1"/>
</dbReference>
<evidence type="ECO:0000313" key="5">
    <source>
        <dbReference type="EMBL" id="UOG74234.1"/>
    </source>
</evidence>
<evidence type="ECO:0000256" key="3">
    <source>
        <dbReference type="ARBA" id="ARBA00023295"/>
    </source>
</evidence>
<dbReference type="EMBL" id="CP094669">
    <property type="protein sequence ID" value="UOG74234.1"/>
    <property type="molecule type" value="Genomic_DNA"/>
</dbReference>
<keyword evidence="6" id="KW-1185">Reference proteome</keyword>
<organism evidence="5 6">
    <name type="scientific">Hymenobacter tibetensis</name>
    <dbReference type="NCBI Taxonomy" id="497967"/>
    <lineage>
        <taxon>Bacteria</taxon>
        <taxon>Pseudomonadati</taxon>
        <taxon>Bacteroidota</taxon>
        <taxon>Cytophagia</taxon>
        <taxon>Cytophagales</taxon>
        <taxon>Hymenobacteraceae</taxon>
        <taxon>Hymenobacter</taxon>
    </lineage>
</organism>
<sequence>MPDKNVEMWGGVECTIRRVGNDYTDQLESSGHRYRLEDLDLFAELGIKKLRYPILWEQVAPNSLDEPDWTWTDERMNRLRELGIDPIVTLLHHGSGPRYTALHRKNFVPGLARFAEMVAERYPWINNYTPVNEPLTTARFSGLYGIWYPHGLDDHTFVRIQLNHIKGTKAAMRAIRKTNPEAQLIQTEDLGKTQCTPGLQYQADYENNRRWLTFDLLCGRIDEGHPMWDYLCTHGATTEELMELVNDPCPPDVLGINYYITSERFLDENHEAYFGHHRVSGHERPDYVDVEAVRVRLVELTGQYQLLMEAWERYKLPLAITEVHIDCTREEQMRWVQQTWNAANQLKEDGVDMRAITIWSLLGAYDWNSLLTRPGTFYESGVFDMSGGTPRPTALFKMIRSLAHDGHYEHPLLLSKGWWEREERFHYHHHCPTHQTS</sequence>
<dbReference type="SUPFAM" id="SSF51445">
    <property type="entry name" value="(Trans)glycosidases"/>
    <property type="match status" value="1"/>
</dbReference>
<evidence type="ECO:0000256" key="4">
    <source>
        <dbReference type="RuleBase" id="RU003690"/>
    </source>
</evidence>
<reference evidence="5 6" key="1">
    <citation type="submission" date="2022-03" db="EMBL/GenBank/DDBJ databases">
        <title>Hymenobactersp. isolated from the air.</title>
        <authorList>
            <person name="Won M."/>
            <person name="Kwon S.-W."/>
        </authorList>
    </citation>
    <scope>NUCLEOTIDE SEQUENCE [LARGE SCALE GENOMIC DNA]</scope>
    <source>
        <strain evidence="5 6">KACC 21982</strain>
    </source>
</reference>
<dbReference type="Gene3D" id="3.20.20.80">
    <property type="entry name" value="Glycosidases"/>
    <property type="match status" value="1"/>
</dbReference>
<gene>
    <name evidence="5" type="ORF">MTX78_19190</name>
</gene>
<dbReference type="PANTHER" id="PTHR10353:SF36">
    <property type="entry name" value="LP05116P"/>
    <property type="match status" value="1"/>
</dbReference>
<keyword evidence="2" id="KW-0378">Hydrolase</keyword>
<dbReference type="Pfam" id="PF00232">
    <property type="entry name" value="Glyco_hydro_1"/>
    <property type="match status" value="1"/>
</dbReference>
<evidence type="ECO:0000256" key="2">
    <source>
        <dbReference type="ARBA" id="ARBA00022801"/>
    </source>
</evidence>
<dbReference type="InterPro" id="IPR001360">
    <property type="entry name" value="Glyco_hydro_1"/>
</dbReference>
<proteinExistence type="inferred from homology"/>
<keyword evidence="3" id="KW-0326">Glycosidase</keyword>
<evidence type="ECO:0000313" key="6">
    <source>
        <dbReference type="Proteomes" id="UP000831113"/>
    </source>
</evidence>
<protein>
    <submittedName>
        <fullName evidence="5">Family 1 glycosylhydrolase</fullName>
    </submittedName>
</protein>